<dbReference type="RefSeq" id="WP_115992744.1">
    <property type="nucleotide sequence ID" value="NZ_QRDY01000005.1"/>
</dbReference>
<dbReference type="OrthoDB" id="2969353at2"/>
<evidence type="ECO:0000256" key="3">
    <source>
        <dbReference type="SAM" id="Phobius"/>
    </source>
</evidence>
<evidence type="ECO:0000313" key="5">
    <source>
        <dbReference type="Proteomes" id="UP000256869"/>
    </source>
</evidence>
<proteinExistence type="predicted"/>
<accession>A0A3D9IJK3</accession>
<gene>
    <name evidence="4" type="ORF">DFP95_105138</name>
</gene>
<dbReference type="AlphaFoldDB" id="A0A3D9IJK3"/>
<dbReference type="InterPro" id="IPR012902">
    <property type="entry name" value="N_methyl_site"/>
</dbReference>
<dbReference type="Proteomes" id="UP000256869">
    <property type="component" value="Unassembled WGS sequence"/>
</dbReference>
<name>A0A3D9IJK3_9BACL</name>
<comment type="caution">
    <text evidence="4">The sequence shown here is derived from an EMBL/GenBank/DDBJ whole genome shotgun (WGS) entry which is preliminary data.</text>
</comment>
<keyword evidence="3" id="KW-0812">Transmembrane</keyword>
<dbReference type="GO" id="GO:0009986">
    <property type="term" value="C:cell surface"/>
    <property type="evidence" value="ECO:0007669"/>
    <property type="project" value="UniProtKB-SubCell"/>
</dbReference>
<protein>
    <submittedName>
        <fullName evidence="4">Prepilin-type N-terminal cleavage/methylation domain-containing protein</fullName>
    </submittedName>
</protein>
<evidence type="ECO:0000256" key="1">
    <source>
        <dbReference type="ARBA" id="ARBA00004241"/>
    </source>
</evidence>
<sequence>MRKFANRLKDERGLSLIEMIASLTLLSLVTATIYGVISFGLDSYHRVTIENSLRDEADLLMSSVITELYAYGPDTVSLKSDDGNNVTGIKLNRKLDTAEPDAVEPHVIQIKSLDKGLYIGAGEGQKLDIQSEVLPESSIRLNCDGLRSCGSGLIEIELVLSQKFKDHAQTMKLESKFGF</sequence>
<dbReference type="Pfam" id="PF07963">
    <property type="entry name" value="N_methyl"/>
    <property type="match status" value="1"/>
</dbReference>
<dbReference type="EMBL" id="QRDY01000005">
    <property type="protein sequence ID" value="RED61709.1"/>
    <property type="molecule type" value="Genomic_DNA"/>
</dbReference>
<keyword evidence="3" id="KW-1133">Transmembrane helix</keyword>
<evidence type="ECO:0000313" key="4">
    <source>
        <dbReference type="EMBL" id="RED61709.1"/>
    </source>
</evidence>
<dbReference type="NCBIfam" id="TIGR02532">
    <property type="entry name" value="IV_pilin_GFxxxE"/>
    <property type="match status" value="1"/>
</dbReference>
<keyword evidence="3" id="KW-0472">Membrane</keyword>
<organism evidence="4 5">
    <name type="scientific">Cohnella lupini</name>
    <dbReference type="NCBI Taxonomy" id="1294267"/>
    <lineage>
        <taxon>Bacteria</taxon>
        <taxon>Bacillati</taxon>
        <taxon>Bacillota</taxon>
        <taxon>Bacilli</taxon>
        <taxon>Bacillales</taxon>
        <taxon>Paenibacillaceae</taxon>
        <taxon>Cohnella</taxon>
    </lineage>
</organism>
<keyword evidence="5" id="KW-1185">Reference proteome</keyword>
<dbReference type="GO" id="GO:0030420">
    <property type="term" value="P:establishment of competence for transformation"/>
    <property type="evidence" value="ECO:0007669"/>
    <property type="project" value="UniProtKB-KW"/>
</dbReference>
<dbReference type="PROSITE" id="PS00409">
    <property type="entry name" value="PROKAR_NTER_METHYL"/>
    <property type="match status" value="1"/>
</dbReference>
<reference evidence="4 5" key="1">
    <citation type="submission" date="2018-07" db="EMBL/GenBank/DDBJ databases">
        <title>Genomic Encyclopedia of Type Strains, Phase III (KMG-III): the genomes of soil and plant-associated and newly described type strains.</title>
        <authorList>
            <person name="Whitman W."/>
        </authorList>
    </citation>
    <scope>NUCLEOTIDE SEQUENCE [LARGE SCALE GENOMIC DNA]</scope>
    <source>
        <strain evidence="4 5">CECT 8236</strain>
    </source>
</reference>
<keyword evidence="2" id="KW-0178">Competence</keyword>
<evidence type="ECO:0000256" key="2">
    <source>
        <dbReference type="ARBA" id="ARBA00023287"/>
    </source>
</evidence>
<feature type="transmembrane region" description="Helical" evidence="3">
    <location>
        <begin position="20"/>
        <end position="41"/>
    </location>
</feature>
<comment type="subcellular location">
    <subcellularLocation>
        <location evidence="1">Cell surface</location>
    </subcellularLocation>
</comment>